<protein>
    <recommendedName>
        <fullName evidence="1">RNA-binding protein RO60 vWA domain-containing protein</fullName>
    </recommendedName>
</protein>
<name>A0AAV8W5R1_9CUCU</name>
<accession>A0AAV8W5R1</accession>
<dbReference type="AlphaFoldDB" id="A0AAV8W5R1"/>
<comment type="caution">
    <text evidence="2">The sequence shown here is derived from an EMBL/GenBank/DDBJ whole genome shotgun (WGS) entry which is preliminary data.</text>
</comment>
<sequence>MKNFEKGGKPLDPKLLDHLVTEKKLTEEELKRIKAPNEARSPIIINNLQKCMSLSCNNIQSSGKRYMVTIDVTDKMDNRCLHSKNITGLEAATAFTMALLKVEKDVTIAVFKQKEVSIIQLDKKGQFNELVQKLKENKSDYLVPASSIEWAMAQKKHIDIFFNFIHHNEYIASVPKEVREKLTKPPEALQKYKKKFNLQNAKLVTFCMSSPHLNFSDGSPNILDVAGLDFGVPKAVEAFCRGNVYAKQATWNQSKVLVN</sequence>
<reference evidence="2 3" key="1">
    <citation type="journal article" date="2023" name="Insect Mol. Biol.">
        <title>Genome sequencing provides insights into the evolution of gene families encoding plant cell wall-degrading enzymes in longhorned beetles.</title>
        <authorList>
            <person name="Shin N.R."/>
            <person name="Okamura Y."/>
            <person name="Kirsch R."/>
            <person name="Pauchet Y."/>
        </authorList>
    </citation>
    <scope>NUCLEOTIDE SEQUENCE [LARGE SCALE GENOMIC DNA]</scope>
    <source>
        <strain evidence="2">EAD_L_NR</strain>
    </source>
</reference>
<dbReference type="Pfam" id="PF25045">
    <property type="entry name" value="vWA_Ro60"/>
    <property type="match status" value="1"/>
</dbReference>
<feature type="domain" description="RNA-binding protein RO60 vWA" evidence="1">
    <location>
        <begin position="65"/>
        <end position="239"/>
    </location>
</feature>
<dbReference type="GO" id="GO:1990904">
    <property type="term" value="C:ribonucleoprotein complex"/>
    <property type="evidence" value="ECO:0007669"/>
    <property type="project" value="TreeGrafter"/>
</dbReference>
<keyword evidence="3" id="KW-1185">Reference proteome</keyword>
<evidence type="ECO:0000313" key="2">
    <source>
        <dbReference type="EMBL" id="KAJ8921962.1"/>
    </source>
</evidence>
<organism evidence="2 3">
    <name type="scientific">Exocentrus adspersus</name>
    <dbReference type="NCBI Taxonomy" id="1586481"/>
    <lineage>
        <taxon>Eukaryota</taxon>
        <taxon>Metazoa</taxon>
        <taxon>Ecdysozoa</taxon>
        <taxon>Arthropoda</taxon>
        <taxon>Hexapoda</taxon>
        <taxon>Insecta</taxon>
        <taxon>Pterygota</taxon>
        <taxon>Neoptera</taxon>
        <taxon>Endopterygota</taxon>
        <taxon>Coleoptera</taxon>
        <taxon>Polyphaga</taxon>
        <taxon>Cucujiformia</taxon>
        <taxon>Chrysomeloidea</taxon>
        <taxon>Cerambycidae</taxon>
        <taxon>Lamiinae</taxon>
        <taxon>Acanthocinini</taxon>
        <taxon>Exocentrus</taxon>
    </lineage>
</organism>
<dbReference type="PANTHER" id="PTHR14202">
    <property type="entry name" value="60 KDA RIBONUCLEOPROTEIN SSA/RO"/>
    <property type="match status" value="1"/>
</dbReference>
<dbReference type="InterPro" id="IPR040322">
    <property type="entry name" value="TROVE2"/>
</dbReference>
<evidence type="ECO:0000259" key="1">
    <source>
        <dbReference type="Pfam" id="PF25045"/>
    </source>
</evidence>
<dbReference type="Gene3D" id="3.40.50.410">
    <property type="entry name" value="von Willebrand factor, type A domain"/>
    <property type="match status" value="1"/>
</dbReference>
<dbReference type="EMBL" id="JANEYG010000008">
    <property type="protein sequence ID" value="KAJ8921962.1"/>
    <property type="molecule type" value="Genomic_DNA"/>
</dbReference>
<gene>
    <name evidence="2" type="ORF">NQ315_008596</name>
</gene>
<dbReference type="InterPro" id="IPR036465">
    <property type="entry name" value="vWFA_dom_sf"/>
</dbReference>
<evidence type="ECO:0000313" key="3">
    <source>
        <dbReference type="Proteomes" id="UP001159042"/>
    </source>
</evidence>
<dbReference type="PANTHER" id="PTHR14202:SF0">
    <property type="entry name" value="RNA-BINDING PROTEIN RO60"/>
    <property type="match status" value="1"/>
</dbReference>
<dbReference type="SUPFAM" id="SSF53300">
    <property type="entry name" value="vWA-like"/>
    <property type="match status" value="1"/>
</dbReference>
<dbReference type="GO" id="GO:0003723">
    <property type="term" value="F:RNA binding"/>
    <property type="evidence" value="ECO:0007669"/>
    <property type="project" value="InterPro"/>
</dbReference>
<dbReference type="InterPro" id="IPR056800">
    <property type="entry name" value="vWA_Ro60"/>
</dbReference>
<dbReference type="Proteomes" id="UP001159042">
    <property type="component" value="Unassembled WGS sequence"/>
</dbReference>
<proteinExistence type="predicted"/>